<dbReference type="Gene3D" id="3.30.1490.480">
    <property type="entry name" value="Endolytic murein transglycosylase"/>
    <property type="match status" value="1"/>
</dbReference>
<evidence type="ECO:0000313" key="9">
    <source>
        <dbReference type="Proteomes" id="UP000177594"/>
    </source>
</evidence>
<evidence type="ECO:0000256" key="7">
    <source>
        <dbReference type="HAMAP-Rule" id="MF_02065"/>
    </source>
</evidence>
<comment type="catalytic activity">
    <reaction evidence="7">
        <text>a peptidoglycan chain = a peptidoglycan chain with N-acetyl-1,6-anhydromuramyl-[peptide] at the reducing end + a peptidoglycan chain with N-acetylglucosamine at the non-reducing end.</text>
        <dbReference type="EC" id="4.2.2.29"/>
    </reaction>
</comment>
<dbReference type="Pfam" id="PF02618">
    <property type="entry name" value="YceG"/>
    <property type="match status" value="1"/>
</dbReference>
<evidence type="ECO:0000256" key="2">
    <source>
        <dbReference type="ARBA" id="ARBA00022692"/>
    </source>
</evidence>
<evidence type="ECO:0000256" key="4">
    <source>
        <dbReference type="ARBA" id="ARBA00023136"/>
    </source>
</evidence>
<comment type="subcellular location">
    <subcellularLocation>
        <location evidence="7">Cell membrane</location>
        <topology evidence="7">Single-pass membrane protein</topology>
    </subcellularLocation>
</comment>
<dbReference type="HAMAP" id="MF_02065">
    <property type="entry name" value="MltG"/>
    <property type="match status" value="1"/>
</dbReference>
<dbReference type="AlphaFoldDB" id="A0A1F8E9D8"/>
<evidence type="ECO:0000313" key="8">
    <source>
        <dbReference type="EMBL" id="OGM97237.1"/>
    </source>
</evidence>
<keyword evidence="2 7" id="KW-0812">Transmembrane</keyword>
<evidence type="ECO:0000256" key="1">
    <source>
        <dbReference type="ARBA" id="ARBA00022475"/>
    </source>
</evidence>
<dbReference type="PANTHER" id="PTHR30518:SF2">
    <property type="entry name" value="ENDOLYTIC MUREIN TRANSGLYCOSYLASE"/>
    <property type="match status" value="1"/>
</dbReference>
<gene>
    <name evidence="7" type="primary">mltG</name>
    <name evidence="8" type="ORF">A2817_02455</name>
</gene>
<dbReference type="NCBIfam" id="TIGR00247">
    <property type="entry name" value="endolytic transglycosylase MltG"/>
    <property type="match status" value="1"/>
</dbReference>
<evidence type="ECO:0000256" key="3">
    <source>
        <dbReference type="ARBA" id="ARBA00022989"/>
    </source>
</evidence>
<dbReference type="GO" id="GO:0071555">
    <property type="term" value="P:cell wall organization"/>
    <property type="evidence" value="ECO:0007669"/>
    <property type="project" value="UniProtKB-KW"/>
</dbReference>
<dbReference type="GO" id="GO:0008932">
    <property type="term" value="F:lytic endotransglycosylase activity"/>
    <property type="evidence" value="ECO:0007669"/>
    <property type="project" value="UniProtKB-UniRule"/>
</dbReference>
<keyword evidence="5 7" id="KW-0456">Lyase</keyword>
<dbReference type="PANTHER" id="PTHR30518">
    <property type="entry name" value="ENDOLYTIC MUREIN TRANSGLYCOSYLASE"/>
    <property type="match status" value="1"/>
</dbReference>
<keyword evidence="1 7" id="KW-1003">Cell membrane</keyword>
<proteinExistence type="inferred from homology"/>
<comment type="function">
    <text evidence="7">Functions as a peptidoglycan terminase that cleaves nascent peptidoglycan strands endolytically to terminate their elongation.</text>
</comment>
<accession>A0A1F8E9D8</accession>
<evidence type="ECO:0000256" key="6">
    <source>
        <dbReference type="ARBA" id="ARBA00023316"/>
    </source>
</evidence>
<dbReference type="GO" id="GO:0005886">
    <property type="term" value="C:plasma membrane"/>
    <property type="evidence" value="ECO:0007669"/>
    <property type="project" value="UniProtKB-SubCell"/>
</dbReference>
<dbReference type="GO" id="GO:0009252">
    <property type="term" value="P:peptidoglycan biosynthetic process"/>
    <property type="evidence" value="ECO:0007669"/>
    <property type="project" value="UniProtKB-UniRule"/>
</dbReference>
<name>A0A1F8E9D8_9BACT</name>
<dbReference type="Proteomes" id="UP000177594">
    <property type="component" value="Unassembled WGS sequence"/>
</dbReference>
<reference evidence="8 9" key="1">
    <citation type="journal article" date="2016" name="Nat. Commun.">
        <title>Thousands of microbial genomes shed light on interconnected biogeochemical processes in an aquifer system.</title>
        <authorList>
            <person name="Anantharaman K."/>
            <person name="Brown C.T."/>
            <person name="Hug L.A."/>
            <person name="Sharon I."/>
            <person name="Castelle C.J."/>
            <person name="Probst A.J."/>
            <person name="Thomas B.C."/>
            <person name="Singh A."/>
            <person name="Wilkins M.J."/>
            <person name="Karaoz U."/>
            <person name="Brodie E.L."/>
            <person name="Williams K.H."/>
            <person name="Hubbard S.S."/>
            <person name="Banfield J.F."/>
        </authorList>
    </citation>
    <scope>NUCLEOTIDE SEQUENCE [LARGE SCALE GENOMIC DNA]</scope>
</reference>
<protein>
    <recommendedName>
        <fullName evidence="7">Endolytic murein transglycosylase</fullName>
        <ecNumber evidence="7">4.2.2.29</ecNumber>
    </recommendedName>
    <alternativeName>
        <fullName evidence="7">Peptidoglycan lytic transglycosylase</fullName>
    </alternativeName>
    <alternativeName>
        <fullName evidence="7">Peptidoglycan polymerization terminase</fullName>
    </alternativeName>
</protein>
<comment type="similarity">
    <text evidence="7">Belongs to the transglycosylase MltG family.</text>
</comment>
<feature type="site" description="Important for catalytic activity" evidence="7">
    <location>
        <position position="216"/>
    </location>
</feature>
<organism evidence="8 9">
    <name type="scientific">Candidatus Yanofskybacteria bacterium RIFCSPHIGHO2_01_FULL_39_8b</name>
    <dbReference type="NCBI Taxonomy" id="1802659"/>
    <lineage>
        <taxon>Bacteria</taxon>
        <taxon>Candidatus Yanofskyibacteriota</taxon>
    </lineage>
</organism>
<keyword evidence="6 7" id="KW-0961">Cell wall biogenesis/degradation</keyword>
<dbReference type="EC" id="4.2.2.29" evidence="7"/>
<keyword evidence="3 7" id="KW-1133">Transmembrane helix</keyword>
<dbReference type="EMBL" id="MGIZ01000056">
    <property type="protein sequence ID" value="OGM97237.1"/>
    <property type="molecule type" value="Genomic_DNA"/>
</dbReference>
<keyword evidence="4 7" id="KW-0472">Membrane</keyword>
<evidence type="ECO:0000256" key="5">
    <source>
        <dbReference type="ARBA" id="ARBA00023239"/>
    </source>
</evidence>
<sequence>MIPFIIGRNKLTILIIAISIAVIFILTTLFCLYVPADRLDENSVEINIEEGDGLAIVAQKLNDAGLIRSRTLFIIYVKVSGWDNDLKAGRYVFSRSLSSSKIVSLIVEGRSESDDVIVAIPEGVNIWEIDKKLADLDYISEGEFASPYYSDEGYLFPDTYRLHNDQQLMTNDQRLVEELRIKMGENFQNKTGELFKNLSLEKQKEIIIVASILEKEAKTEEDMKLVAGIMYKRLDTGMLLQIDATVIYGACLKTYNLQPATYNLKNCDVTFQSPAKEIKIDGPHNTYIRKGLPLTPISNPGLKSIEAALNPTPSDYLYYLSTRDGSQLIYSKTPAEHAGNRKKYLGL</sequence>
<feature type="transmembrane region" description="Helical" evidence="7">
    <location>
        <begin position="12"/>
        <end position="36"/>
    </location>
</feature>
<comment type="caution">
    <text evidence="8">The sequence shown here is derived from an EMBL/GenBank/DDBJ whole genome shotgun (WGS) entry which is preliminary data.</text>
</comment>
<dbReference type="InterPro" id="IPR003770">
    <property type="entry name" value="MLTG-like"/>
</dbReference>